<reference evidence="2" key="1">
    <citation type="journal article" date="2014" name="PLoS ONE">
        <title>Transcriptome-Based Identification of ABC Transporters in the Western Tarnished Plant Bug Lygus hesperus.</title>
        <authorList>
            <person name="Hull J.J."/>
            <person name="Chaney K."/>
            <person name="Geib S.M."/>
            <person name="Fabrick J.A."/>
            <person name="Brent C.S."/>
            <person name="Walsh D."/>
            <person name="Lavine L.C."/>
        </authorList>
    </citation>
    <scope>NUCLEOTIDE SEQUENCE</scope>
</reference>
<accession>A0A0A9ZE69</accession>
<evidence type="ECO:0000256" key="1">
    <source>
        <dbReference type="SAM" id="MobiDB-lite"/>
    </source>
</evidence>
<dbReference type="Pfam" id="PF07004">
    <property type="entry name" value="SHIPPO-rpt"/>
    <property type="match status" value="2"/>
</dbReference>
<dbReference type="EMBL" id="GBHO01001403">
    <property type="protein sequence ID" value="JAG42201.1"/>
    <property type="molecule type" value="Transcribed_RNA"/>
</dbReference>
<name>A0A0A9ZE69_LYGHE</name>
<gene>
    <name evidence="2" type="ORF">CM83_17690</name>
</gene>
<feature type="region of interest" description="Disordered" evidence="1">
    <location>
        <begin position="1"/>
        <end position="27"/>
    </location>
</feature>
<sequence>MFVTRTKRSGIVDNGVPGPGSYNVNSNPNDHYHNKVCDAETFAAFSSTAPRFGSVNDLWTPGPGAYISDNVAPRRPYAAAVACNNRGSAPFMCTQDRFS</sequence>
<dbReference type="InterPro" id="IPR010736">
    <property type="entry name" value="SHIPPO-rpt"/>
</dbReference>
<protein>
    <submittedName>
        <fullName evidence="2">Uncharacterized protein</fullName>
    </submittedName>
</protein>
<dbReference type="AlphaFoldDB" id="A0A0A9ZE69"/>
<reference evidence="2" key="2">
    <citation type="submission" date="2014-07" db="EMBL/GenBank/DDBJ databases">
        <authorList>
            <person name="Hull J."/>
        </authorList>
    </citation>
    <scope>NUCLEOTIDE SEQUENCE</scope>
</reference>
<organism evidence="2">
    <name type="scientific">Lygus hesperus</name>
    <name type="common">Western plant bug</name>
    <dbReference type="NCBI Taxonomy" id="30085"/>
    <lineage>
        <taxon>Eukaryota</taxon>
        <taxon>Metazoa</taxon>
        <taxon>Ecdysozoa</taxon>
        <taxon>Arthropoda</taxon>
        <taxon>Hexapoda</taxon>
        <taxon>Insecta</taxon>
        <taxon>Pterygota</taxon>
        <taxon>Neoptera</taxon>
        <taxon>Paraneoptera</taxon>
        <taxon>Hemiptera</taxon>
        <taxon>Heteroptera</taxon>
        <taxon>Panheteroptera</taxon>
        <taxon>Cimicomorpha</taxon>
        <taxon>Miridae</taxon>
        <taxon>Mirini</taxon>
        <taxon>Lygus</taxon>
    </lineage>
</organism>
<evidence type="ECO:0000313" key="2">
    <source>
        <dbReference type="EMBL" id="JAG42201.1"/>
    </source>
</evidence>
<proteinExistence type="predicted"/>